<dbReference type="InterPro" id="IPR038556">
    <property type="entry name" value="TAC_Gp13-like_sf"/>
</dbReference>
<protein>
    <submittedName>
        <fullName evidence="1">Putative tail assembly chaperone</fullName>
    </submittedName>
</protein>
<gene>
    <name evidence="2" type="ORF">MM415A00408_0012</name>
    <name evidence="1" type="ORF">MM415B00786_0012</name>
</gene>
<dbReference type="AlphaFoldDB" id="A0A6M3IYH5"/>
<dbReference type="Gene3D" id="3.30.2220.20">
    <property type="entry name" value="Phage tail assembly chaperone gp13-like"/>
    <property type="match status" value="1"/>
</dbReference>
<reference evidence="1" key="1">
    <citation type="submission" date="2020-03" db="EMBL/GenBank/DDBJ databases">
        <title>The deep terrestrial virosphere.</title>
        <authorList>
            <person name="Holmfeldt K."/>
            <person name="Nilsson E."/>
            <person name="Simone D."/>
            <person name="Lopez-Fernandez M."/>
            <person name="Wu X."/>
            <person name="de Brujin I."/>
            <person name="Lundin D."/>
            <person name="Andersson A."/>
            <person name="Bertilsson S."/>
            <person name="Dopson M."/>
        </authorList>
    </citation>
    <scope>NUCLEOTIDE SEQUENCE</scope>
    <source>
        <strain evidence="2">MM415A00408</strain>
        <strain evidence="1">MM415B00786</strain>
    </source>
</reference>
<name>A0A6M3IYH5_9ZZZZ</name>
<proteinExistence type="predicted"/>
<organism evidence="1">
    <name type="scientific">viral metagenome</name>
    <dbReference type="NCBI Taxonomy" id="1070528"/>
    <lineage>
        <taxon>unclassified sequences</taxon>
        <taxon>metagenomes</taxon>
        <taxon>organismal metagenomes</taxon>
    </lineage>
</organism>
<evidence type="ECO:0000313" key="2">
    <source>
        <dbReference type="EMBL" id="QJA82419.1"/>
    </source>
</evidence>
<sequence length="129" mass="14581">MLTRDQILNIDDTKKELVPVPEWGGDVWVRNMSGKERDSFEEETFLAKGPDNKQNWTNMRARLCVRCIVDEAGNRLFEDKDVDYLGAKNACALDRIFAVAQRLSGIGKKDLEDLTKNSSKGQSENSISD</sequence>
<accession>A0A6M3IYH5</accession>
<dbReference type="EMBL" id="MT142487">
    <property type="protein sequence ID" value="QJA82419.1"/>
    <property type="molecule type" value="Genomic_DNA"/>
</dbReference>
<evidence type="ECO:0000313" key="1">
    <source>
        <dbReference type="EMBL" id="QJA62398.1"/>
    </source>
</evidence>
<dbReference type="EMBL" id="MT141470">
    <property type="protein sequence ID" value="QJA62398.1"/>
    <property type="molecule type" value="Genomic_DNA"/>
</dbReference>